<reference evidence="1" key="1">
    <citation type="submission" date="2018-11" db="EMBL/GenBank/DDBJ databases">
        <authorList>
            <person name="Grassa J C."/>
        </authorList>
    </citation>
    <scope>NUCLEOTIDE SEQUENCE [LARGE SCALE GENOMIC DNA]</scope>
</reference>
<reference evidence="1" key="2">
    <citation type="submission" date="2021-03" db="UniProtKB">
        <authorList>
            <consortium name="EnsemblPlants"/>
        </authorList>
    </citation>
    <scope>IDENTIFICATION</scope>
</reference>
<dbReference type="EMBL" id="UZAU01000619">
    <property type="status" value="NOT_ANNOTATED_CDS"/>
    <property type="molecule type" value="Genomic_DNA"/>
</dbReference>
<evidence type="ECO:0000313" key="2">
    <source>
        <dbReference type="Proteomes" id="UP000596661"/>
    </source>
</evidence>
<proteinExistence type="predicted"/>
<accession>A0A803R784</accession>
<evidence type="ECO:0000313" key="1">
    <source>
        <dbReference type="EnsemblPlants" id="cds.novel_model_5919_5bd9a17a"/>
    </source>
</evidence>
<dbReference type="Gramene" id="novel_model_5919_5bd9a17a">
    <property type="protein sequence ID" value="cds.novel_model_5919_5bd9a17a"/>
    <property type="gene ID" value="novel_gene_3026_5bd9a17a"/>
</dbReference>
<protein>
    <submittedName>
        <fullName evidence="1">Uncharacterized protein</fullName>
    </submittedName>
</protein>
<dbReference type="AlphaFoldDB" id="A0A803R784"/>
<keyword evidence="2" id="KW-1185">Reference proteome</keyword>
<sequence length="81" mass="9194">MYIALVAKPVNFDGKQSCNESHQHVIPYTIPSWSEPPGHNLYLKEGSMTNQVHIQERSLYIWECGPLMTLYLSILVSSLST</sequence>
<dbReference type="EnsemblPlants" id="novel_model_5919_5bd9a17a">
    <property type="protein sequence ID" value="cds.novel_model_5919_5bd9a17a"/>
    <property type="gene ID" value="novel_gene_3026_5bd9a17a"/>
</dbReference>
<dbReference type="Proteomes" id="UP000596661">
    <property type="component" value="Chromosome 6"/>
</dbReference>
<name>A0A803R784_CANSA</name>
<organism evidence="1 2">
    <name type="scientific">Cannabis sativa</name>
    <name type="common">Hemp</name>
    <name type="synonym">Marijuana</name>
    <dbReference type="NCBI Taxonomy" id="3483"/>
    <lineage>
        <taxon>Eukaryota</taxon>
        <taxon>Viridiplantae</taxon>
        <taxon>Streptophyta</taxon>
        <taxon>Embryophyta</taxon>
        <taxon>Tracheophyta</taxon>
        <taxon>Spermatophyta</taxon>
        <taxon>Magnoliopsida</taxon>
        <taxon>eudicotyledons</taxon>
        <taxon>Gunneridae</taxon>
        <taxon>Pentapetalae</taxon>
        <taxon>rosids</taxon>
        <taxon>fabids</taxon>
        <taxon>Rosales</taxon>
        <taxon>Cannabaceae</taxon>
        <taxon>Cannabis</taxon>
    </lineage>
</organism>